<evidence type="ECO:0000256" key="1">
    <source>
        <dbReference type="SAM" id="MobiDB-lite"/>
    </source>
</evidence>
<dbReference type="AlphaFoldDB" id="A0A5N5W8H6"/>
<dbReference type="EMBL" id="VOKX01000026">
    <property type="protein sequence ID" value="KAB7845560.1"/>
    <property type="molecule type" value="Genomic_DNA"/>
</dbReference>
<organism evidence="2 3">
    <name type="scientific">Streptomyces mobaraensis</name>
    <name type="common">Streptoverticillium mobaraense</name>
    <dbReference type="NCBI Taxonomy" id="35621"/>
    <lineage>
        <taxon>Bacteria</taxon>
        <taxon>Bacillati</taxon>
        <taxon>Actinomycetota</taxon>
        <taxon>Actinomycetes</taxon>
        <taxon>Kitasatosporales</taxon>
        <taxon>Streptomycetaceae</taxon>
        <taxon>Streptomyces</taxon>
    </lineage>
</organism>
<feature type="region of interest" description="Disordered" evidence="1">
    <location>
        <begin position="264"/>
        <end position="378"/>
    </location>
</feature>
<comment type="caution">
    <text evidence="2">The sequence shown here is derived from an EMBL/GenBank/DDBJ whole genome shotgun (WGS) entry which is preliminary data.</text>
</comment>
<gene>
    <name evidence="2" type="ORF">FRZ00_13865</name>
</gene>
<evidence type="ECO:0000313" key="3">
    <source>
        <dbReference type="Proteomes" id="UP000327000"/>
    </source>
</evidence>
<dbReference type="Pfam" id="PF19934">
    <property type="entry name" value="DUF6397"/>
    <property type="match status" value="1"/>
</dbReference>
<protein>
    <submittedName>
        <fullName evidence="2">Uncharacterized protein</fullName>
    </submittedName>
</protein>
<evidence type="ECO:0000313" key="2">
    <source>
        <dbReference type="EMBL" id="KAB7845560.1"/>
    </source>
</evidence>
<reference evidence="2 3" key="1">
    <citation type="journal article" date="2019" name="Microb. Cell Fact.">
        <title>Exploring novel herbicidin analogues by transcriptional regulator overexpression and MS/MS molecular networking.</title>
        <authorList>
            <person name="Shi Y."/>
            <person name="Gu R."/>
            <person name="Li Y."/>
            <person name="Wang X."/>
            <person name="Ren W."/>
            <person name="Li X."/>
            <person name="Wang L."/>
            <person name="Xie Y."/>
            <person name="Hong B."/>
        </authorList>
    </citation>
    <scope>NUCLEOTIDE SEQUENCE [LARGE SCALE GENOMIC DNA]</scope>
    <source>
        <strain evidence="2 3">US-43</strain>
    </source>
</reference>
<dbReference type="RefSeq" id="WP_152263679.1">
    <property type="nucleotide sequence ID" value="NZ_VOKX01000026.1"/>
</dbReference>
<accession>A0A5N5W8H6</accession>
<name>A0A5N5W8H6_STRMB</name>
<feature type="region of interest" description="Disordered" evidence="1">
    <location>
        <begin position="390"/>
        <end position="437"/>
    </location>
</feature>
<proteinExistence type="predicted"/>
<sequence>MADRYGVGSATESGVPFGRAARELGLKIGELDLAVQMGQVRTVTSGPERTAGSTGPMGLTGPRRIRGEDIERHRSAEGFPDTLRARLRTVGMKEGAELAGVAPARFVRLARGGLLVPVRFWINRYGAVVWQYLASDVVEFAERRPDLLTGRLPADLRAASDDGMDRRGTRWRALRVEQLEAQAGDPWQRAAAAAAVLAPAQLVPAVPDPAERAWIGALRPALTSVRSSAPAGRAAVEGLVFADGSDEVAHYQARVAALTAVARGSGTPPGPEGAGAGGAEGGVVTAVGGGARPPAPSSGRPLSTEEADRDTIGAASGDRPPTAGEPGAVAGERATVSSAAGGAASDPPPLPSDPGDLPAERDALGVGAPAQPPAPGGLRAVRRALDRLLARGGRPGAVGRRERSAGWPRTVPGRRRRHPVDAGTRRKLPSGRISGRP</sequence>
<dbReference type="InterPro" id="IPR045652">
    <property type="entry name" value="DUF6397"/>
</dbReference>
<dbReference type="Proteomes" id="UP000327000">
    <property type="component" value="Unassembled WGS sequence"/>
</dbReference>
<feature type="compositionally biased region" description="Gly residues" evidence="1">
    <location>
        <begin position="272"/>
        <end position="291"/>
    </location>
</feature>
<dbReference type="OrthoDB" id="4335318at2"/>
<keyword evidence="3" id="KW-1185">Reference proteome</keyword>